<gene>
    <name evidence="7" type="ORF">EVA_01340</name>
</gene>
<dbReference type="PANTHER" id="PTHR46323">
    <property type="entry name" value="BETA-GALACTOSIDASE"/>
    <property type="match status" value="1"/>
</dbReference>
<feature type="domain" description="Glycoside hydrolase family 2 catalytic" evidence="6">
    <location>
        <begin position="37"/>
        <end position="274"/>
    </location>
</feature>
<dbReference type="SUPFAM" id="SSF51445">
    <property type="entry name" value="(Trans)glycosidases"/>
    <property type="match status" value="1"/>
</dbReference>
<dbReference type="InterPro" id="IPR036156">
    <property type="entry name" value="Beta-gal/glucu_dom_sf"/>
</dbReference>
<protein>
    <recommendedName>
        <fullName evidence="2">beta-galactosidase</fullName>
        <ecNumber evidence="2">3.2.1.23</ecNumber>
    </recommendedName>
</protein>
<dbReference type="EC" id="3.2.1.23" evidence="2"/>
<evidence type="ECO:0000256" key="4">
    <source>
        <dbReference type="ARBA" id="ARBA00023295"/>
    </source>
</evidence>
<evidence type="ECO:0000256" key="3">
    <source>
        <dbReference type="ARBA" id="ARBA00022801"/>
    </source>
</evidence>
<comment type="caution">
    <text evidence="7">The sequence shown here is derived from an EMBL/GenBank/DDBJ whole genome shotgun (WGS) entry which is preliminary data.</text>
</comment>
<name>J9H7W7_9ZZZZ</name>
<keyword evidence="3 7" id="KW-0378">Hydrolase</keyword>
<keyword evidence="4 7" id="KW-0326">Glycosidase</keyword>
<dbReference type="InterPro" id="IPR023232">
    <property type="entry name" value="Glyco_hydro_2_AS"/>
</dbReference>
<dbReference type="InterPro" id="IPR050347">
    <property type="entry name" value="Bact_Beta-galactosidase"/>
</dbReference>
<reference evidence="7" key="1">
    <citation type="journal article" date="2012" name="PLoS ONE">
        <title>Gene sets for utilization of primary and secondary nutrition supplies in the distal gut of endangered iberian lynx.</title>
        <authorList>
            <person name="Alcaide M."/>
            <person name="Messina E."/>
            <person name="Richter M."/>
            <person name="Bargiela R."/>
            <person name="Peplies J."/>
            <person name="Huws S.A."/>
            <person name="Newbold C.J."/>
            <person name="Golyshin P.N."/>
            <person name="Simon M.A."/>
            <person name="Lopez G."/>
            <person name="Yakimov M.M."/>
            <person name="Ferrer M."/>
        </authorList>
    </citation>
    <scope>NUCLEOTIDE SEQUENCE</scope>
</reference>
<dbReference type="PRINTS" id="PR00132">
    <property type="entry name" value="GLHYDRLASE2"/>
</dbReference>
<dbReference type="GO" id="GO:0004565">
    <property type="term" value="F:beta-galactosidase activity"/>
    <property type="evidence" value="ECO:0007669"/>
    <property type="project" value="UniProtKB-EC"/>
</dbReference>
<dbReference type="Gene3D" id="3.20.20.80">
    <property type="entry name" value="Glycosidases"/>
    <property type="match status" value="1"/>
</dbReference>
<dbReference type="PROSITE" id="PS00608">
    <property type="entry name" value="GLYCOSYL_HYDROL_F2_2"/>
    <property type="match status" value="1"/>
</dbReference>
<evidence type="ECO:0000256" key="2">
    <source>
        <dbReference type="ARBA" id="ARBA00012756"/>
    </source>
</evidence>
<dbReference type="GO" id="GO:0005990">
    <property type="term" value="P:lactose catabolic process"/>
    <property type="evidence" value="ECO:0007669"/>
    <property type="project" value="TreeGrafter"/>
</dbReference>
<evidence type="ECO:0000313" key="7">
    <source>
        <dbReference type="EMBL" id="EJX10405.1"/>
    </source>
</evidence>
<dbReference type="InterPro" id="IPR006101">
    <property type="entry name" value="Glyco_hydro_2"/>
</dbReference>
<dbReference type="PANTHER" id="PTHR46323:SF2">
    <property type="entry name" value="BETA-GALACTOSIDASE"/>
    <property type="match status" value="1"/>
</dbReference>
<dbReference type="Pfam" id="PF02836">
    <property type="entry name" value="Glyco_hydro_2_C"/>
    <property type="match status" value="1"/>
</dbReference>
<evidence type="ECO:0000259" key="6">
    <source>
        <dbReference type="Pfam" id="PF02836"/>
    </source>
</evidence>
<dbReference type="Pfam" id="PF00703">
    <property type="entry name" value="Glyco_hydro_2"/>
    <property type="match status" value="1"/>
</dbReference>
<evidence type="ECO:0000256" key="1">
    <source>
        <dbReference type="ARBA" id="ARBA00001412"/>
    </source>
</evidence>
<comment type="catalytic activity">
    <reaction evidence="1">
        <text>Hydrolysis of terminal non-reducing beta-D-galactose residues in beta-D-galactosides.</text>
        <dbReference type="EC" id="3.2.1.23"/>
    </reaction>
</comment>
<feature type="domain" description="Glycoside hydrolase family 2 immunoglobulin-like beta-sandwich" evidence="5">
    <location>
        <begin position="2"/>
        <end position="35"/>
    </location>
</feature>
<dbReference type="EMBL" id="AMCI01000192">
    <property type="protein sequence ID" value="EJX10405.1"/>
    <property type="molecule type" value="Genomic_DNA"/>
</dbReference>
<accession>J9H7W7</accession>
<dbReference type="GO" id="GO:0009341">
    <property type="term" value="C:beta-galactosidase complex"/>
    <property type="evidence" value="ECO:0007669"/>
    <property type="project" value="TreeGrafter"/>
</dbReference>
<dbReference type="SUPFAM" id="SSF49303">
    <property type="entry name" value="beta-Galactosidase/glucuronidase domain"/>
    <property type="match status" value="1"/>
</dbReference>
<dbReference type="AlphaFoldDB" id="J9H7W7"/>
<evidence type="ECO:0000259" key="5">
    <source>
        <dbReference type="Pfam" id="PF00703"/>
    </source>
</evidence>
<sequence>MKPWTAETPNLYTVHVVQRADGRDEMAFSTKYGFRDIEIRGSLVYVNGQRVFFKGVNRHDTHPILGRALDTESMLRDVLLMKQHNINTIRTSHYPNAVRMYAMFDYYGLYTMDEADLEDHANQSISDIPSWIPSFVDRIDRMVLRDRNHPSVIFWSLGNEAGGGSNFQACYDAAKKLDQRPVHYEGTRDGKSYGGNRFSDLYSKMYPGMKWMDEHVNSFDRPMFICEYAHAMGNAIGNLKEYWQRIESSTSTIGGAIWDWVDQAIYEPQEIKQGIYRLHTGYDFPGPH</sequence>
<dbReference type="Gene3D" id="2.60.40.10">
    <property type="entry name" value="Immunoglobulins"/>
    <property type="match status" value="1"/>
</dbReference>
<proteinExistence type="predicted"/>
<dbReference type="InterPro" id="IPR006103">
    <property type="entry name" value="Glyco_hydro_2_cat"/>
</dbReference>
<organism evidence="7">
    <name type="scientific">gut metagenome</name>
    <dbReference type="NCBI Taxonomy" id="749906"/>
    <lineage>
        <taxon>unclassified sequences</taxon>
        <taxon>metagenomes</taxon>
        <taxon>organismal metagenomes</taxon>
    </lineage>
</organism>
<dbReference type="InterPro" id="IPR017853">
    <property type="entry name" value="GH"/>
</dbReference>
<dbReference type="InterPro" id="IPR006102">
    <property type="entry name" value="Ig-like_GH2"/>
</dbReference>
<dbReference type="InterPro" id="IPR013783">
    <property type="entry name" value="Ig-like_fold"/>
</dbReference>